<organism evidence="1 2">
    <name type="scientific">Paenibacillus sedimenti</name>
    <dbReference type="NCBI Taxonomy" id="2770274"/>
    <lineage>
        <taxon>Bacteria</taxon>
        <taxon>Bacillati</taxon>
        <taxon>Bacillota</taxon>
        <taxon>Bacilli</taxon>
        <taxon>Bacillales</taxon>
        <taxon>Paenibacillaceae</taxon>
        <taxon>Paenibacillus</taxon>
    </lineage>
</organism>
<dbReference type="Pfam" id="PF04343">
    <property type="entry name" value="DUF488"/>
    <property type="match status" value="1"/>
</dbReference>
<comment type="caution">
    <text evidence="1">The sequence shown here is derived from an EMBL/GenBank/DDBJ whole genome shotgun (WGS) entry which is preliminary data.</text>
</comment>
<protein>
    <submittedName>
        <fullName evidence="1">DUF488 domain-containing protein</fullName>
    </submittedName>
</protein>
<sequence>MKQDVCTIGFAKKSLQQFVELLKGAGVTHLIDTRLNNTSQLSGYAKKGDLEYVMKLVGISYYHDLSLAPTEDILNAYKKKQMTWEEYEKRYMDLLANRKIENRIDDVLADEVNCFLCSEDKPHHCHRRLLAEYLNQHKKDIRVVHLV</sequence>
<evidence type="ECO:0000313" key="2">
    <source>
        <dbReference type="Proteomes" id="UP000650466"/>
    </source>
</evidence>
<proteinExistence type="predicted"/>
<accession>A0A926QJ97</accession>
<dbReference type="PANTHER" id="PTHR39337">
    <property type="entry name" value="BLR5642 PROTEIN"/>
    <property type="match status" value="1"/>
</dbReference>
<keyword evidence="2" id="KW-1185">Reference proteome</keyword>
<gene>
    <name evidence="1" type="ORF">ICC18_10130</name>
</gene>
<dbReference type="InterPro" id="IPR007438">
    <property type="entry name" value="DUF488"/>
</dbReference>
<dbReference type="EMBL" id="JACVVD010000003">
    <property type="protein sequence ID" value="MBD0380473.1"/>
    <property type="molecule type" value="Genomic_DNA"/>
</dbReference>
<dbReference type="RefSeq" id="WP_188174269.1">
    <property type="nucleotide sequence ID" value="NZ_JACVVD010000003.1"/>
</dbReference>
<reference evidence="1" key="1">
    <citation type="submission" date="2020-09" db="EMBL/GenBank/DDBJ databases">
        <title>Draft Genome Sequence of Paenibacillus sp. WST5.</title>
        <authorList>
            <person name="Bao Z."/>
        </authorList>
    </citation>
    <scope>NUCLEOTIDE SEQUENCE</scope>
    <source>
        <strain evidence="1">WST5</strain>
    </source>
</reference>
<name>A0A926QJ97_9BACL</name>
<dbReference type="PANTHER" id="PTHR39337:SF1">
    <property type="entry name" value="BLR5642 PROTEIN"/>
    <property type="match status" value="1"/>
</dbReference>
<evidence type="ECO:0000313" key="1">
    <source>
        <dbReference type="EMBL" id="MBD0380473.1"/>
    </source>
</evidence>
<dbReference type="Proteomes" id="UP000650466">
    <property type="component" value="Unassembled WGS sequence"/>
</dbReference>
<dbReference type="AlphaFoldDB" id="A0A926QJ97"/>